<organism evidence="21 22">
    <name type="scientific">Pontibacterium sinense</name>
    <dbReference type="NCBI Taxonomy" id="2781979"/>
    <lineage>
        <taxon>Bacteria</taxon>
        <taxon>Pseudomonadati</taxon>
        <taxon>Pseudomonadota</taxon>
        <taxon>Gammaproteobacteria</taxon>
        <taxon>Oceanospirillales</taxon>
        <taxon>Oceanospirillaceae</taxon>
        <taxon>Pontibacterium</taxon>
    </lineage>
</organism>
<evidence type="ECO:0000256" key="9">
    <source>
        <dbReference type="ARBA" id="ARBA00022777"/>
    </source>
</evidence>
<keyword evidence="6" id="KW-0808">Transferase</keyword>
<dbReference type="InterPro" id="IPR008207">
    <property type="entry name" value="Sig_transdc_His_kin_Hpt_dom"/>
</dbReference>
<dbReference type="PROSITE" id="PS50109">
    <property type="entry name" value="HIS_KIN"/>
    <property type="match status" value="1"/>
</dbReference>
<dbReference type="SUPFAM" id="SSF52172">
    <property type="entry name" value="CheY-like"/>
    <property type="match status" value="1"/>
</dbReference>
<evidence type="ECO:0000256" key="14">
    <source>
        <dbReference type="PROSITE-ProRule" id="PRU00110"/>
    </source>
</evidence>
<dbReference type="Gene3D" id="1.20.120.160">
    <property type="entry name" value="HPT domain"/>
    <property type="match status" value="1"/>
</dbReference>
<dbReference type="SMART" id="SM00304">
    <property type="entry name" value="HAMP"/>
    <property type="match status" value="1"/>
</dbReference>
<feature type="modified residue" description="Phosphohistidine" evidence="14">
    <location>
        <position position="721"/>
    </location>
</feature>
<dbReference type="Pfam" id="PF00672">
    <property type="entry name" value="HAMP"/>
    <property type="match status" value="1"/>
</dbReference>
<evidence type="ECO:0000256" key="7">
    <source>
        <dbReference type="ARBA" id="ARBA00022692"/>
    </source>
</evidence>
<dbReference type="PROSITE" id="PS50885">
    <property type="entry name" value="HAMP"/>
    <property type="match status" value="1"/>
</dbReference>
<comment type="catalytic activity">
    <reaction evidence="1">
        <text>ATP + protein L-histidine = ADP + protein N-phospho-L-histidine.</text>
        <dbReference type="EC" id="2.7.13.3"/>
    </reaction>
</comment>
<dbReference type="SUPFAM" id="SSF55874">
    <property type="entry name" value="ATPase domain of HSP90 chaperone/DNA topoisomerase II/histidine kinase"/>
    <property type="match status" value="1"/>
</dbReference>
<dbReference type="InterPro" id="IPR003660">
    <property type="entry name" value="HAMP_dom"/>
</dbReference>
<evidence type="ECO:0000256" key="2">
    <source>
        <dbReference type="ARBA" id="ARBA00004651"/>
    </source>
</evidence>
<dbReference type="GO" id="GO:0005886">
    <property type="term" value="C:plasma membrane"/>
    <property type="evidence" value="ECO:0007669"/>
    <property type="project" value="UniProtKB-SubCell"/>
</dbReference>
<evidence type="ECO:0000256" key="11">
    <source>
        <dbReference type="ARBA" id="ARBA00022989"/>
    </source>
</evidence>
<evidence type="ECO:0000313" key="22">
    <source>
        <dbReference type="Proteomes" id="UP000640333"/>
    </source>
</evidence>
<dbReference type="PROSITE" id="PS50894">
    <property type="entry name" value="HPT"/>
    <property type="match status" value="1"/>
</dbReference>
<dbReference type="Pfam" id="PF00512">
    <property type="entry name" value="HisKA"/>
    <property type="match status" value="1"/>
</dbReference>
<evidence type="ECO:0000256" key="4">
    <source>
        <dbReference type="ARBA" id="ARBA00022475"/>
    </source>
</evidence>
<dbReference type="SUPFAM" id="SSF47226">
    <property type="entry name" value="Histidine-containing phosphotransfer domain, HPT domain"/>
    <property type="match status" value="1"/>
</dbReference>
<comment type="caution">
    <text evidence="21">The sequence shown here is derived from an EMBL/GenBank/DDBJ whole genome shotgun (WGS) entry which is preliminary data.</text>
</comment>
<dbReference type="InterPro" id="IPR004358">
    <property type="entry name" value="Sig_transdc_His_kin-like_C"/>
</dbReference>
<evidence type="ECO:0000259" key="18">
    <source>
        <dbReference type="PROSITE" id="PS50110"/>
    </source>
</evidence>
<evidence type="ECO:0000256" key="10">
    <source>
        <dbReference type="ARBA" id="ARBA00022840"/>
    </source>
</evidence>
<evidence type="ECO:0000256" key="6">
    <source>
        <dbReference type="ARBA" id="ARBA00022679"/>
    </source>
</evidence>
<dbReference type="Pfam" id="PF17149">
    <property type="entry name" value="CHASE5"/>
    <property type="match status" value="1"/>
</dbReference>
<dbReference type="Gene3D" id="6.10.340.10">
    <property type="match status" value="1"/>
</dbReference>
<dbReference type="PRINTS" id="PR00344">
    <property type="entry name" value="BCTRLSENSOR"/>
</dbReference>
<dbReference type="GO" id="GO:0005524">
    <property type="term" value="F:ATP binding"/>
    <property type="evidence" value="ECO:0007669"/>
    <property type="project" value="UniProtKB-KW"/>
</dbReference>
<dbReference type="InterPro" id="IPR001789">
    <property type="entry name" value="Sig_transdc_resp-reg_receiver"/>
</dbReference>
<evidence type="ECO:0000256" key="15">
    <source>
        <dbReference type="PROSITE-ProRule" id="PRU00169"/>
    </source>
</evidence>
<dbReference type="Pfam" id="PF01627">
    <property type="entry name" value="Hpt"/>
    <property type="match status" value="1"/>
</dbReference>
<feature type="modified residue" description="4-aspartylphosphate" evidence="15">
    <location>
        <position position="577"/>
    </location>
</feature>
<name>A0A8J7FDE9_9GAMM</name>
<dbReference type="Gene3D" id="3.40.50.2300">
    <property type="match status" value="1"/>
</dbReference>
<feature type="domain" description="Histidine kinase" evidence="17">
    <location>
        <begin position="285"/>
        <end position="506"/>
    </location>
</feature>
<dbReference type="RefSeq" id="WP_193953196.1">
    <property type="nucleotide sequence ID" value="NZ_JADEYS010000009.1"/>
</dbReference>
<evidence type="ECO:0000256" key="1">
    <source>
        <dbReference type="ARBA" id="ARBA00000085"/>
    </source>
</evidence>
<feature type="domain" description="HPt" evidence="20">
    <location>
        <begin position="682"/>
        <end position="774"/>
    </location>
</feature>
<proteinExistence type="predicted"/>
<evidence type="ECO:0000256" key="12">
    <source>
        <dbReference type="ARBA" id="ARBA00023012"/>
    </source>
</evidence>
<dbReference type="PANTHER" id="PTHR45339">
    <property type="entry name" value="HYBRID SIGNAL TRANSDUCTION HISTIDINE KINASE J"/>
    <property type="match status" value="1"/>
</dbReference>
<evidence type="ECO:0000259" key="20">
    <source>
        <dbReference type="PROSITE" id="PS50894"/>
    </source>
</evidence>
<protein>
    <recommendedName>
        <fullName evidence="3">histidine kinase</fullName>
        <ecNumber evidence="3">2.7.13.3</ecNumber>
    </recommendedName>
</protein>
<dbReference type="EMBL" id="JADEYS010000009">
    <property type="protein sequence ID" value="MBE9397641.1"/>
    <property type="molecule type" value="Genomic_DNA"/>
</dbReference>
<feature type="domain" description="HAMP" evidence="19">
    <location>
        <begin position="181"/>
        <end position="238"/>
    </location>
</feature>
<reference evidence="21" key="1">
    <citation type="submission" date="2020-10" db="EMBL/GenBank/DDBJ databases">
        <title>Bacterium isolated from coastal waters sediment.</title>
        <authorList>
            <person name="Chen R.-J."/>
            <person name="Lu D.-C."/>
            <person name="Zhu K.-L."/>
            <person name="Du Z.-J."/>
        </authorList>
    </citation>
    <scope>NUCLEOTIDE SEQUENCE</scope>
    <source>
        <strain evidence="21">N1Y112</strain>
    </source>
</reference>
<dbReference type="CDD" id="cd00082">
    <property type="entry name" value="HisKA"/>
    <property type="match status" value="1"/>
</dbReference>
<dbReference type="InterPro" id="IPR005467">
    <property type="entry name" value="His_kinase_dom"/>
</dbReference>
<dbReference type="InterPro" id="IPR036641">
    <property type="entry name" value="HPT_dom_sf"/>
</dbReference>
<dbReference type="SMART" id="SM00448">
    <property type="entry name" value="REC"/>
    <property type="match status" value="1"/>
</dbReference>
<evidence type="ECO:0000256" key="5">
    <source>
        <dbReference type="ARBA" id="ARBA00022553"/>
    </source>
</evidence>
<keyword evidence="4" id="KW-1003">Cell membrane</keyword>
<dbReference type="EC" id="2.7.13.3" evidence="3"/>
<dbReference type="InterPro" id="IPR003661">
    <property type="entry name" value="HisK_dim/P_dom"/>
</dbReference>
<keyword evidence="9" id="KW-0418">Kinase</keyword>
<dbReference type="InterPro" id="IPR036890">
    <property type="entry name" value="HATPase_C_sf"/>
</dbReference>
<dbReference type="PROSITE" id="PS50110">
    <property type="entry name" value="RESPONSE_REGULATORY"/>
    <property type="match status" value="1"/>
</dbReference>
<keyword evidence="13 16" id="KW-0472">Membrane</keyword>
<dbReference type="Proteomes" id="UP000640333">
    <property type="component" value="Unassembled WGS sequence"/>
</dbReference>
<dbReference type="SMART" id="SM00387">
    <property type="entry name" value="HATPase_c"/>
    <property type="match status" value="1"/>
</dbReference>
<keyword evidence="12" id="KW-0902">Two-component regulatory system</keyword>
<keyword evidence="10" id="KW-0067">ATP-binding</keyword>
<accession>A0A8J7FDE9</accession>
<dbReference type="Pfam" id="PF00072">
    <property type="entry name" value="Response_reg"/>
    <property type="match status" value="1"/>
</dbReference>
<evidence type="ECO:0000256" key="8">
    <source>
        <dbReference type="ARBA" id="ARBA00022741"/>
    </source>
</evidence>
<dbReference type="InterPro" id="IPR036097">
    <property type="entry name" value="HisK_dim/P_sf"/>
</dbReference>
<dbReference type="Pfam" id="PF02518">
    <property type="entry name" value="HATPase_c"/>
    <property type="match status" value="1"/>
</dbReference>
<dbReference type="SUPFAM" id="SSF47384">
    <property type="entry name" value="Homodimeric domain of signal transducing histidine kinase"/>
    <property type="match status" value="1"/>
</dbReference>
<dbReference type="FunFam" id="3.30.565.10:FF:000010">
    <property type="entry name" value="Sensor histidine kinase RcsC"/>
    <property type="match status" value="1"/>
</dbReference>
<comment type="subcellular location">
    <subcellularLocation>
        <location evidence="2">Cell membrane</location>
        <topology evidence="2">Multi-pass membrane protein</topology>
    </subcellularLocation>
</comment>
<keyword evidence="8" id="KW-0547">Nucleotide-binding</keyword>
<dbReference type="Gene3D" id="3.30.565.10">
    <property type="entry name" value="Histidine kinase-like ATPase, C-terminal domain"/>
    <property type="match status" value="1"/>
</dbReference>
<evidence type="ECO:0000313" key="21">
    <source>
        <dbReference type="EMBL" id="MBE9397641.1"/>
    </source>
</evidence>
<dbReference type="InterPro" id="IPR011006">
    <property type="entry name" value="CheY-like_superfamily"/>
</dbReference>
<dbReference type="InterPro" id="IPR033414">
    <property type="entry name" value="Sensor_dom"/>
</dbReference>
<evidence type="ECO:0000259" key="17">
    <source>
        <dbReference type="PROSITE" id="PS50109"/>
    </source>
</evidence>
<gene>
    <name evidence="21" type="ORF">IOQ59_10250</name>
</gene>
<feature type="transmembrane region" description="Helical" evidence="16">
    <location>
        <begin position="160"/>
        <end position="179"/>
    </location>
</feature>
<dbReference type="Gene3D" id="1.10.287.130">
    <property type="match status" value="1"/>
</dbReference>
<dbReference type="CDD" id="cd17546">
    <property type="entry name" value="REC_hyHK_CKI1_RcsC-like"/>
    <property type="match status" value="1"/>
</dbReference>
<evidence type="ECO:0000259" key="19">
    <source>
        <dbReference type="PROSITE" id="PS50885"/>
    </source>
</evidence>
<sequence length="776" mass="86778">MKGPKGLLPKIARYSSEHPLGYRVMVYVCACSFLFILLSTALQLTLDYRREHKAIDQQIELIRSSYLASLAKSLWDLDQGQIELQLKGIQNLPDVAYLSLDSKDVNIEGLTLPSPDHRVQTHSFELVHSTQQTLRTLGRLDVSFDLHAINTRILKRSFSVFLNQTLLVLLIVLVILVIFQRQITRHLEAMANYSRNIGAGELEHSLQLSRQSPKKRDELDQLVTALNDMRQSIRLDIARREQQEQRLRYNRDQLQEMVERRTLSLQTAKEAAEEASNAKSRFLSTMSHEIRTPMNGMLGMIQLLESSELDAKQREYIRVLHDSTNALLETFNNVLEYGRLVEGAYSVSPTRFSLHNLLHNLTTLLSPEADRKKLNLTLDYADDVADLCLAEESSLRQILTNLLANAIKFTDRGAVQLRVRCIEQTATCQKLRFEISDSGIGIEPELQEHIFDRFTQADETITRRFGGTGLGLAICKELAEHQSGEIGLNSQPGKGSTFWLEIELSLADSGPSISQPVANIQGSITPQRILLVEDVEINQQVVLGLLEEHQHKVTIAGDGILALELGQQQRFDLILMDMHLPGLSGIEVSRRLTNDPDCINQHTRIIALTASVRPEDIHNYLEAGISSVIAKPVQKEQLFAAIMGLSPLPDPLPQTSTEPADDMNNVPLLDQSIVGVHLQMLGADKLATLMKGFCNVFDELWPSLQNSIAAGDAYDCGQLAHKLAGACDTIGFSRASHVLRKLEDLADQGTLPEDALLEELSHTMDRSLALARDWKA</sequence>
<keyword evidence="11 16" id="KW-1133">Transmembrane helix</keyword>
<dbReference type="PANTHER" id="PTHR45339:SF1">
    <property type="entry name" value="HYBRID SIGNAL TRANSDUCTION HISTIDINE KINASE J"/>
    <property type="match status" value="1"/>
</dbReference>
<dbReference type="SMART" id="SM00388">
    <property type="entry name" value="HisKA"/>
    <property type="match status" value="1"/>
</dbReference>
<dbReference type="GO" id="GO:0000155">
    <property type="term" value="F:phosphorelay sensor kinase activity"/>
    <property type="evidence" value="ECO:0007669"/>
    <property type="project" value="InterPro"/>
</dbReference>
<keyword evidence="5 15" id="KW-0597">Phosphoprotein</keyword>
<keyword evidence="22" id="KW-1185">Reference proteome</keyword>
<feature type="transmembrane region" description="Helical" evidence="16">
    <location>
        <begin position="20"/>
        <end position="42"/>
    </location>
</feature>
<dbReference type="CDD" id="cd16922">
    <property type="entry name" value="HATPase_EvgS-ArcB-TorS-like"/>
    <property type="match status" value="1"/>
</dbReference>
<feature type="domain" description="Response regulatory" evidence="18">
    <location>
        <begin position="528"/>
        <end position="646"/>
    </location>
</feature>
<evidence type="ECO:0000256" key="16">
    <source>
        <dbReference type="SAM" id="Phobius"/>
    </source>
</evidence>
<dbReference type="InterPro" id="IPR003594">
    <property type="entry name" value="HATPase_dom"/>
</dbReference>
<evidence type="ECO:0000256" key="13">
    <source>
        <dbReference type="ARBA" id="ARBA00023136"/>
    </source>
</evidence>
<dbReference type="CDD" id="cd06225">
    <property type="entry name" value="HAMP"/>
    <property type="match status" value="1"/>
</dbReference>
<evidence type="ECO:0000256" key="3">
    <source>
        <dbReference type="ARBA" id="ARBA00012438"/>
    </source>
</evidence>
<dbReference type="AlphaFoldDB" id="A0A8J7FDE9"/>
<keyword evidence="7 16" id="KW-0812">Transmembrane</keyword>